<feature type="compositionally biased region" description="Low complexity" evidence="1">
    <location>
        <begin position="151"/>
        <end position="164"/>
    </location>
</feature>
<comment type="caution">
    <text evidence="2">The sequence shown here is derived from an EMBL/GenBank/DDBJ whole genome shotgun (WGS) entry which is preliminary data.</text>
</comment>
<name>A0A444U366_ACIRT</name>
<feature type="region of interest" description="Disordered" evidence="1">
    <location>
        <begin position="1"/>
        <end position="30"/>
    </location>
</feature>
<evidence type="ECO:0000313" key="2">
    <source>
        <dbReference type="EMBL" id="RXM29656.1"/>
    </source>
</evidence>
<protein>
    <submittedName>
        <fullName evidence="2">Uncharacterized protein</fullName>
    </submittedName>
</protein>
<dbReference type="EMBL" id="SCEB01215418">
    <property type="protein sequence ID" value="RXM29656.1"/>
    <property type="molecule type" value="Genomic_DNA"/>
</dbReference>
<organism evidence="2 3">
    <name type="scientific">Acipenser ruthenus</name>
    <name type="common">Sterlet sturgeon</name>
    <dbReference type="NCBI Taxonomy" id="7906"/>
    <lineage>
        <taxon>Eukaryota</taxon>
        <taxon>Metazoa</taxon>
        <taxon>Chordata</taxon>
        <taxon>Craniata</taxon>
        <taxon>Vertebrata</taxon>
        <taxon>Euteleostomi</taxon>
        <taxon>Actinopterygii</taxon>
        <taxon>Chondrostei</taxon>
        <taxon>Acipenseriformes</taxon>
        <taxon>Acipenseridae</taxon>
        <taxon>Acipenser</taxon>
    </lineage>
</organism>
<keyword evidence="3" id="KW-1185">Reference proteome</keyword>
<evidence type="ECO:0000313" key="3">
    <source>
        <dbReference type="Proteomes" id="UP000289886"/>
    </source>
</evidence>
<sequence>MKSARDDEPLGLLEPRLTPNPVGWRMGGPRGPGLVLRLRGVQTQRAEEGKGTSASSSIGERDTACTSAGEGGPARSSAGERCAAAAGNPQTLARYTGEGRLGKKKGGGGLGRCVSCLRRVWALCSVLPQHAGGMAAEGPRDLSRTSRKLGRAAAASAGSFQGSSKGHEQRAGATDTMGAAPERESPASPEPPR</sequence>
<dbReference type="AlphaFoldDB" id="A0A444U366"/>
<reference evidence="2 3" key="1">
    <citation type="submission" date="2019-01" db="EMBL/GenBank/DDBJ databases">
        <title>Draft Genome and Complete Hox-Cluster Characterization of the Sterlet Sturgeon (Acipenser ruthenus).</title>
        <authorList>
            <person name="Wei Q."/>
        </authorList>
    </citation>
    <scope>NUCLEOTIDE SEQUENCE [LARGE SCALE GENOMIC DNA]</scope>
    <source>
        <strain evidence="2">WHYD16114868_AA</strain>
        <tissue evidence="2">Blood</tissue>
    </source>
</reference>
<dbReference type="Proteomes" id="UP000289886">
    <property type="component" value="Unassembled WGS sequence"/>
</dbReference>
<proteinExistence type="predicted"/>
<feature type="region of interest" description="Disordered" evidence="1">
    <location>
        <begin position="42"/>
        <end position="83"/>
    </location>
</feature>
<feature type="region of interest" description="Disordered" evidence="1">
    <location>
        <begin position="132"/>
        <end position="193"/>
    </location>
</feature>
<gene>
    <name evidence="2" type="ORF">EOD39_8621</name>
</gene>
<evidence type="ECO:0000256" key="1">
    <source>
        <dbReference type="SAM" id="MobiDB-lite"/>
    </source>
</evidence>
<accession>A0A444U366</accession>